<dbReference type="Proteomes" id="UP000051139">
    <property type="component" value="Unassembled WGS sequence"/>
</dbReference>
<organism evidence="4 5">
    <name type="scientific">Furfurilactobacillus siliginis</name>
    <dbReference type="NCBI Taxonomy" id="348151"/>
    <lineage>
        <taxon>Bacteria</taxon>
        <taxon>Bacillati</taxon>
        <taxon>Bacillota</taxon>
        <taxon>Bacilli</taxon>
        <taxon>Lactobacillales</taxon>
        <taxon>Lactobacillaceae</taxon>
        <taxon>Furfurilactobacillus</taxon>
    </lineage>
</organism>
<keyword evidence="5" id="KW-1185">Reference proteome</keyword>
<proteinExistence type="inferred from homology"/>
<dbReference type="SUPFAM" id="SSF52833">
    <property type="entry name" value="Thioredoxin-like"/>
    <property type="match status" value="1"/>
</dbReference>
<dbReference type="EMBL" id="JQCB01000005">
    <property type="protein sequence ID" value="KRN96171.1"/>
    <property type="molecule type" value="Genomic_DNA"/>
</dbReference>
<dbReference type="InterPro" id="IPR036249">
    <property type="entry name" value="Thioredoxin-like_sf"/>
</dbReference>
<dbReference type="AlphaFoldDB" id="A0A0R2L3A1"/>
<evidence type="ECO:0000256" key="2">
    <source>
        <dbReference type="ARBA" id="ARBA00023284"/>
    </source>
</evidence>
<dbReference type="PANTHER" id="PTHR30041">
    <property type="entry name" value="ARSENATE REDUCTASE"/>
    <property type="match status" value="1"/>
</dbReference>
<evidence type="ECO:0000313" key="4">
    <source>
        <dbReference type="EMBL" id="KRN96171.1"/>
    </source>
</evidence>
<dbReference type="PATRIC" id="fig|348151.3.peg.1604"/>
<keyword evidence="2" id="KW-0676">Redox-active center</keyword>
<dbReference type="InterPro" id="IPR006504">
    <property type="entry name" value="Tscrpt_reg_Spx/MgsR"/>
</dbReference>
<name>A0A0R2L3A1_9LACO</name>
<dbReference type="NCBIfam" id="TIGR01617">
    <property type="entry name" value="arsC_related"/>
    <property type="match status" value="1"/>
</dbReference>
<evidence type="ECO:0000256" key="3">
    <source>
        <dbReference type="PROSITE-ProRule" id="PRU01282"/>
    </source>
</evidence>
<comment type="similarity">
    <text evidence="3">Belongs to the ArsC family.</text>
</comment>
<gene>
    <name evidence="4" type="ORF">IV55_GL001557</name>
</gene>
<dbReference type="InterPro" id="IPR006660">
    <property type="entry name" value="Arsenate_reductase-like"/>
</dbReference>
<comment type="caution">
    <text evidence="4">The sequence shown here is derived from an EMBL/GenBank/DDBJ whole genome shotgun (WGS) entry which is preliminary data.</text>
</comment>
<accession>A0A0R2L3A1</accession>
<dbReference type="PANTHER" id="PTHR30041:SF7">
    <property type="entry name" value="GLOBAL TRANSCRIPTIONAL REGULATOR SPX"/>
    <property type="match status" value="1"/>
</dbReference>
<sequence length="145" mass="16706">MTIMIEVYTIPSNLPSRQSVSWLTENNVPFIEIKVRTNKNTLSVDQLKQFLAASENGLDDLLAFQSTAYRKFKATHDPDNMSLQQMLTAMANDPHLIHYPLLFDRDAKLLQSGFSQDEIRVFLPRAVRTQELQQLLQRELLETAK</sequence>
<dbReference type="PROSITE" id="PS51353">
    <property type="entry name" value="ARSC"/>
    <property type="match status" value="1"/>
</dbReference>
<keyword evidence="1" id="KW-1015">Disulfide bond</keyword>
<dbReference type="Gene3D" id="3.40.30.10">
    <property type="entry name" value="Glutaredoxin"/>
    <property type="match status" value="1"/>
</dbReference>
<protein>
    <recommendedName>
        <fullName evidence="6">Transcriptional regulator Spx</fullName>
    </recommendedName>
</protein>
<evidence type="ECO:0008006" key="6">
    <source>
        <dbReference type="Google" id="ProtNLM"/>
    </source>
</evidence>
<dbReference type="OrthoDB" id="9794155at2"/>
<dbReference type="STRING" id="348151.IV55_GL001557"/>
<reference evidence="4 5" key="1">
    <citation type="journal article" date="2015" name="Genome Announc.">
        <title>Expanding the biotechnology potential of lactobacilli through comparative genomics of 213 strains and associated genera.</title>
        <authorList>
            <person name="Sun Z."/>
            <person name="Harris H.M."/>
            <person name="McCann A."/>
            <person name="Guo C."/>
            <person name="Argimon S."/>
            <person name="Zhang W."/>
            <person name="Yang X."/>
            <person name="Jeffery I.B."/>
            <person name="Cooney J.C."/>
            <person name="Kagawa T.F."/>
            <person name="Liu W."/>
            <person name="Song Y."/>
            <person name="Salvetti E."/>
            <person name="Wrobel A."/>
            <person name="Rasinkangas P."/>
            <person name="Parkhill J."/>
            <person name="Rea M.C."/>
            <person name="O'Sullivan O."/>
            <person name="Ritari J."/>
            <person name="Douillard F.P."/>
            <person name="Paul Ross R."/>
            <person name="Yang R."/>
            <person name="Briner A.E."/>
            <person name="Felis G.E."/>
            <person name="de Vos W.M."/>
            <person name="Barrangou R."/>
            <person name="Klaenhammer T.R."/>
            <person name="Caufield P.W."/>
            <person name="Cui Y."/>
            <person name="Zhang H."/>
            <person name="O'Toole P.W."/>
        </authorList>
    </citation>
    <scope>NUCLEOTIDE SEQUENCE [LARGE SCALE GENOMIC DNA]</scope>
    <source>
        <strain evidence="4 5">DSM 22696</strain>
    </source>
</reference>
<evidence type="ECO:0000313" key="5">
    <source>
        <dbReference type="Proteomes" id="UP000051139"/>
    </source>
</evidence>
<dbReference type="Pfam" id="PF03960">
    <property type="entry name" value="ArsC"/>
    <property type="match status" value="1"/>
</dbReference>
<evidence type="ECO:0000256" key="1">
    <source>
        <dbReference type="ARBA" id="ARBA00023157"/>
    </source>
</evidence>